<protein>
    <submittedName>
        <fullName evidence="2">Uncharacterized protein</fullName>
    </submittedName>
</protein>
<dbReference type="Proteomes" id="UP000294933">
    <property type="component" value="Unassembled WGS sequence"/>
</dbReference>
<reference evidence="2 3" key="1">
    <citation type="submission" date="2018-06" db="EMBL/GenBank/DDBJ databases">
        <title>A transcriptomic atlas of mushroom development highlights an independent origin of complex multicellularity.</title>
        <authorList>
            <consortium name="DOE Joint Genome Institute"/>
            <person name="Krizsan K."/>
            <person name="Almasi E."/>
            <person name="Merenyi Z."/>
            <person name="Sahu N."/>
            <person name="Viragh M."/>
            <person name="Koszo T."/>
            <person name="Mondo S."/>
            <person name="Kiss B."/>
            <person name="Balint B."/>
            <person name="Kues U."/>
            <person name="Barry K."/>
            <person name="Hegedus J.C."/>
            <person name="Henrissat B."/>
            <person name="Johnson J."/>
            <person name="Lipzen A."/>
            <person name="Ohm R."/>
            <person name="Nagy I."/>
            <person name="Pangilinan J."/>
            <person name="Yan J."/>
            <person name="Xiong Y."/>
            <person name="Grigoriev I.V."/>
            <person name="Hibbett D.S."/>
            <person name="Nagy L.G."/>
        </authorList>
    </citation>
    <scope>NUCLEOTIDE SEQUENCE [LARGE SCALE GENOMIC DNA]</scope>
    <source>
        <strain evidence="2 3">SZMC22713</strain>
    </source>
</reference>
<dbReference type="EMBL" id="ML170159">
    <property type="protein sequence ID" value="TDL27654.1"/>
    <property type="molecule type" value="Genomic_DNA"/>
</dbReference>
<dbReference type="AlphaFoldDB" id="A0A4Y7QJ29"/>
<proteinExistence type="predicted"/>
<dbReference type="VEuPathDB" id="FungiDB:BD410DRAFT_782786"/>
<organism evidence="2 3">
    <name type="scientific">Rickenella mellea</name>
    <dbReference type="NCBI Taxonomy" id="50990"/>
    <lineage>
        <taxon>Eukaryota</taxon>
        <taxon>Fungi</taxon>
        <taxon>Dikarya</taxon>
        <taxon>Basidiomycota</taxon>
        <taxon>Agaricomycotina</taxon>
        <taxon>Agaricomycetes</taxon>
        <taxon>Hymenochaetales</taxon>
        <taxon>Rickenellaceae</taxon>
        <taxon>Rickenella</taxon>
    </lineage>
</organism>
<feature type="region of interest" description="Disordered" evidence="1">
    <location>
        <begin position="39"/>
        <end position="59"/>
    </location>
</feature>
<evidence type="ECO:0000313" key="3">
    <source>
        <dbReference type="Proteomes" id="UP000294933"/>
    </source>
</evidence>
<accession>A0A4Y7QJ29</accession>
<evidence type="ECO:0000256" key="1">
    <source>
        <dbReference type="SAM" id="MobiDB-lite"/>
    </source>
</evidence>
<keyword evidence="3" id="KW-1185">Reference proteome</keyword>
<gene>
    <name evidence="2" type="ORF">BD410DRAFT_782786</name>
</gene>
<evidence type="ECO:0000313" key="2">
    <source>
        <dbReference type="EMBL" id="TDL27654.1"/>
    </source>
</evidence>
<feature type="compositionally biased region" description="Basic residues" evidence="1">
    <location>
        <begin position="47"/>
        <end position="59"/>
    </location>
</feature>
<name>A0A4Y7QJ29_9AGAM</name>
<sequence>MATLWDVEYRQRKHVAKARLDRASSTSRVLVRGVHKKDMSRSISTRSRMHQSKAQRRSPRLPRTLFTLLQFVLAFGARPYPFDPYSPPFQASGNGKQRAGRRVCSVCKSVGYGYSDTKAKVAVGRAVVDDGVEDLLWLCYI</sequence>